<dbReference type="InterPro" id="IPR035927">
    <property type="entry name" value="DUSP-like_sf"/>
</dbReference>
<feature type="compositionally biased region" description="Polar residues" evidence="1">
    <location>
        <begin position="1"/>
        <end position="13"/>
    </location>
</feature>
<accession>A0A9W7EVC5</accession>
<sequence length="459" mass="50728">MGNCASPASSAFTPYSVDDAAAKQKDAEERARELEFIMARDTSRSISPVHFESSSGDGRSREEDKELKNRWYVLDRIWLNSWLNYCTTGENGPRPGPVDNSSLLVVDENEEDEEEEDKKDDCTPRQKKRLLKIKDGLVMDKEDEPGHYRVVKAGVWEAFMSLYGGGPEIWVEGEMFEVEDLTKWVFDQGGGEEEDNRGSLRHVESVVIGLDDLQVDRLESIGIRDTQFELLKERTRQASIDSMSMESSTVRTETEVIKVKGILGTVLQAEKGLAGKSDRDTGSTEETRSGNNMKAPPLEVDTLGELEMLEDEGEGDLDDDVSSQKISLPPSGPSTPPRHDGPSTAAKSQPLNVQSKQNYETPRSRTTSNESLGSTPSSIMFSKLGNVGNSAKNITGSLGSSVASSFGTATQVISRNVRQLSVDTDEGEEEFMKKRMNENLNGQGMKRQSVAWLFDSDDE</sequence>
<dbReference type="OrthoDB" id="73004at2759"/>
<dbReference type="SMART" id="SM00695">
    <property type="entry name" value="DUSP"/>
    <property type="match status" value="1"/>
</dbReference>
<gene>
    <name evidence="3" type="ORF">TrST_g13728</name>
</gene>
<dbReference type="EMBL" id="BRXY01000408">
    <property type="protein sequence ID" value="GMH93123.1"/>
    <property type="molecule type" value="Genomic_DNA"/>
</dbReference>
<dbReference type="AlphaFoldDB" id="A0A9W7EVC5"/>
<feature type="compositionally biased region" description="Basic and acidic residues" evidence="1">
    <location>
        <begin position="276"/>
        <end position="288"/>
    </location>
</feature>
<dbReference type="InterPro" id="IPR006615">
    <property type="entry name" value="Pept_C19_DUSP"/>
</dbReference>
<protein>
    <recommendedName>
        <fullName evidence="2">DUSP domain-containing protein</fullName>
    </recommendedName>
</protein>
<reference evidence="4" key="1">
    <citation type="journal article" date="2023" name="Commun. Biol.">
        <title>Genome analysis of Parmales, the sister group of diatoms, reveals the evolutionary specialization of diatoms from phago-mixotrophs to photoautotrophs.</title>
        <authorList>
            <person name="Ban H."/>
            <person name="Sato S."/>
            <person name="Yoshikawa S."/>
            <person name="Yamada K."/>
            <person name="Nakamura Y."/>
            <person name="Ichinomiya M."/>
            <person name="Sato N."/>
            <person name="Blanc-Mathieu R."/>
            <person name="Endo H."/>
            <person name="Kuwata A."/>
            <person name="Ogata H."/>
        </authorList>
    </citation>
    <scope>NUCLEOTIDE SEQUENCE [LARGE SCALE GENOMIC DNA]</scope>
    <source>
        <strain evidence="4">NIES 3701</strain>
    </source>
</reference>
<feature type="region of interest" description="Disordered" evidence="1">
    <location>
        <begin position="312"/>
        <end position="377"/>
    </location>
</feature>
<dbReference type="Gene3D" id="3.30.2230.10">
    <property type="entry name" value="DUSP-like"/>
    <property type="match status" value="1"/>
</dbReference>
<dbReference type="PROSITE" id="PS51283">
    <property type="entry name" value="DUSP"/>
    <property type="match status" value="1"/>
</dbReference>
<evidence type="ECO:0000259" key="2">
    <source>
        <dbReference type="PROSITE" id="PS51283"/>
    </source>
</evidence>
<feature type="domain" description="DUSP" evidence="2">
    <location>
        <begin position="38"/>
        <end position="175"/>
    </location>
</feature>
<feature type="compositionally biased region" description="Polar residues" evidence="1">
    <location>
        <begin position="345"/>
        <end position="377"/>
    </location>
</feature>
<dbReference type="SUPFAM" id="SSF143791">
    <property type="entry name" value="DUSP-like"/>
    <property type="match status" value="1"/>
</dbReference>
<dbReference type="GO" id="GO:0004843">
    <property type="term" value="F:cysteine-type deubiquitinase activity"/>
    <property type="evidence" value="ECO:0007669"/>
    <property type="project" value="InterPro"/>
</dbReference>
<feature type="region of interest" description="Disordered" evidence="1">
    <location>
        <begin position="272"/>
        <end position="298"/>
    </location>
</feature>
<feature type="compositionally biased region" description="Acidic residues" evidence="1">
    <location>
        <begin position="312"/>
        <end position="321"/>
    </location>
</feature>
<keyword evidence="4" id="KW-1185">Reference proteome</keyword>
<feature type="compositionally biased region" description="Basic and acidic residues" evidence="1">
    <location>
        <begin position="20"/>
        <end position="35"/>
    </location>
</feature>
<proteinExistence type="predicted"/>
<evidence type="ECO:0000313" key="4">
    <source>
        <dbReference type="Proteomes" id="UP001165085"/>
    </source>
</evidence>
<evidence type="ECO:0000313" key="3">
    <source>
        <dbReference type="EMBL" id="GMH93123.1"/>
    </source>
</evidence>
<feature type="region of interest" description="Disordered" evidence="1">
    <location>
        <begin position="1"/>
        <end position="65"/>
    </location>
</feature>
<name>A0A9W7EVC5_9STRA</name>
<dbReference type="Pfam" id="PF06337">
    <property type="entry name" value="DUSP"/>
    <property type="match status" value="1"/>
</dbReference>
<comment type="caution">
    <text evidence="3">The sequence shown here is derived from an EMBL/GenBank/DDBJ whole genome shotgun (WGS) entry which is preliminary data.</text>
</comment>
<organism evidence="3 4">
    <name type="scientific">Triparma strigata</name>
    <dbReference type="NCBI Taxonomy" id="1606541"/>
    <lineage>
        <taxon>Eukaryota</taxon>
        <taxon>Sar</taxon>
        <taxon>Stramenopiles</taxon>
        <taxon>Ochrophyta</taxon>
        <taxon>Bolidophyceae</taxon>
        <taxon>Parmales</taxon>
        <taxon>Triparmaceae</taxon>
        <taxon>Triparma</taxon>
    </lineage>
</organism>
<evidence type="ECO:0000256" key="1">
    <source>
        <dbReference type="SAM" id="MobiDB-lite"/>
    </source>
</evidence>
<dbReference type="Proteomes" id="UP001165085">
    <property type="component" value="Unassembled WGS sequence"/>
</dbReference>